<dbReference type="EMBL" id="CCYD01000810">
    <property type="protein sequence ID" value="CEG43742.1"/>
    <property type="molecule type" value="Genomic_DNA"/>
</dbReference>
<reference evidence="2" key="1">
    <citation type="submission" date="2014-09" db="EMBL/GenBank/DDBJ databases">
        <authorList>
            <person name="Sharma Rahul"/>
            <person name="Thines Marco"/>
        </authorList>
    </citation>
    <scope>NUCLEOTIDE SEQUENCE [LARGE SCALE GENOMIC DNA]</scope>
</reference>
<organism evidence="1 2">
    <name type="scientific">Plasmopara halstedii</name>
    <name type="common">Downy mildew of sunflower</name>
    <dbReference type="NCBI Taxonomy" id="4781"/>
    <lineage>
        <taxon>Eukaryota</taxon>
        <taxon>Sar</taxon>
        <taxon>Stramenopiles</taxon>
        <taxon>Oomycota</taxon>
        <taxon>Peronosporomycetes</taxon>
        <taxon>Peronosporales</taxon>
        <taxon>Peronosporaceae</taxon>
        <taxon>Plasmopara</taxon>
    </lineage>
</organism>
<dbReference type="GeneID" id="59052694"/>
<protein>
    <submittedName>
        <fullName evidence="1">Uncharacterized protein</fullName>
    </submittedName>
</protein>
<evidence type="ECO:0000313" key="2">
    <source>
        <dbReference type="Proteomes" id="UP000054928"/>
    </source>
</evidence>
<evidence type="ECO:0000313" key="1">
    <source>
        <dbReference type="EMBL" id="CEG43742.1"/>
    </source>
</evidence>
<name>A0A0P1AR45_PLAHL</name>
<dbReference type="Proteomes" id="UP000054928">
    <property type="component" value="Unassembled WGS sequence"/>
</dbReference>
<keyword evidence="2" id="KW-1185">Reference proteome</keyword>
<accession>A0A0P1AR45</accession>
<sequence length="68" mass="8319">MLHHDVSNTLLRYTTHMPYFFALNYHPWSLFNVIDFDGEHNRSYHPGESSDFLQNVMYFSCKRRNEYK</sequence>
<dbReference type="AlphaFoldDB" id="A0A0P1AR45"/>
<dbReference type="RefSeq" id="XP_036263271.1">
    <property type="nucleotide sequence ID" value="XM_036407581.1"/>
</dbReference>
<proteinExistence type="predicted"/>